<evidence type="ECO:0000313" key="5">
    <source>
        <dbReference type="EMBL" id="RFM26357.1"/>
    </source>
</evidence>
<dbReference type="AlphaFoldDB" id="A0A3E1NEQ5"/>
<name>A0A3E1NEQ5_9BACT</name>
<dbReference type="GO" id="GO:0030655">
    <property type="term" value="P:beta-lactam antibiotic catabolic process"/>
    <property type="evidence" value="ECO:0007669"/>
    <property type="project" value="InterPro"/>
</dbReference>
<evidence type="ECO:0000313" key="6">
    <source>
        <dbReference type="Proteomes" id="UP000261284"/>
    </source>
</evidence>
<comment type="catalytic activity">
    <reaction evidence="1">
        <text>a beta-lactam + H2O = a substituted beta-amino acid</text>
        <dbReference type="Rhea" id="RHEA:20401"/>
        <dbReference type="ChEBI" id="CHEBI:15377"/>
        <dbReference type="ChEBI" id="CHEBI:35627"/>
        <dbReference type="ChEBI" id="CHEBI:140347"/>
        <dbReference type="EC" id="3.5.2.6"/>
    </reaction>
</comment>
<organism evidence="5 6">
    <name type="scientific">Deminuibacter soli</name>
    <dbReference type="NCBI Taxonomy" id="2291815"/>
    <lineage>
        <taxon>Bacteria</taxon>
        <taxon>Pseudomonadati</taxon>
        <taxon>Bacteroidota</taxon>
        <taxon>Chitinophagia</taxon>
        <taxon>Chitinophagales</taxon>
        <taxon>Chitinophagaceae</taxon>
        <taxon>Deminuibacter</taxon>
    </lineage>
</organism>
<keyword evidence="5" id="KW-0378">Hydrolase</keyword>
<dbReference type="Pfam" id="PF13354">
    <property type="entry name" value="Beta-lactamase2"/>
    <property type="match status" value="1"/>
</dbReference>
<feature type="domain" description="Beta-lactamase class A catalytic" evidence="4">
    <location>
        <begin position="44"/>
        <end position="268"/>
    </location>
</feature>
<dbReference type="Proteomes" id="UP000261284">
    <property type="component" value="Unassembled WGS sequence"/>
</dbReference>
<gene>
    <name evidence="5" type="ORF">DXN05_20835</name>
</gene>
<comment type="caution">
    <text evidence="5">The sequence shown here is derived from an EMBL/GenBank/DDBJ whole genome shotgun (WGS) entry which is preliminary data.</text>
</comment>
<dbReference type="InterPro" id="IPR000871">
    <property type="entry name" value="Beta-lactam_class-A"/>
</dbReference>
<sequence length="296" mass="32336">MRTFSIIFLSFCSCMGFSQPKPSLDSVAAHIGQLLLQHKGNFAVAFKDPASGKTLFINEHALFHAASTMKTPVMMEVYQQAAAGLLSMNDAVPVHNHFKSIADSSVYTLDSADDSEHELYTKIGTNMRLYDLVYAMIIRSSNLATNIVIEKVGAPNVMRTMRHMGAQQIQVLRGVEDNKAFAAGLNNKVTAYDLMLLYEALANGRAVNAAASTDMIDILLHQEFNDIIPARLPAGVKVAHKTGNITGVHHDSGIVYLPDGRKYVLVLLSSGWDDEGDAIAAMAEVSRLLYSWMITS</sequence>
<dbReference type="RefSeq" id="WP_116849229.1">
    <property type="nucleotide sequence ID" value="NZ_QTJU01000010.1"/>
</dbReference>
<proteinExistence type="inferred from homology"/>
<dbReference type="InterPro" id="IPR045155">
    <property type="entry name" value="Beta-lactam_cat"/>
</dbReference>
<evidence type="ECO:0000259" key="4">
    <source>
        <dbReference type="Pfam" id="PF13354"/>
    </source>
</evidence>
<reference evidence="5 6" key="1">
    <citation type="submission" date="2018-08" db="EMBL/GenBank/DDBJ databases">
        <title>Chitinophagaceae sp. K23C18032701, a novel bacterium isolated from forest soil.</title>
        <authorList>
            <person name="Wang C."/>
        </authorList>
    </citation>
    <scope>NUCLEOTIDE SEQUENCE [LARGE SCALE GENOMIC DNA]</scope>
    <source>
        <strain evidence="5 6">K23C18032701</strain>
    </source>
</reference>
<dbReference type="PANTHER" id="PTHR35333:SF3">
    <property type="entry name" value="BETA-LACTAMASE-TYPE TRANSPEPTIDASE FOLD CONTAINING PROTEIN"/>
    <property type="match status" value="1"/>
</dbReference>
<keyword evidence="6" id="KW-1185">Reference proteome</keyword>
<dbReference type="PANTHER" id="PTHR35333">
    <property type="entry name" value="BETA-LACTAMASE"/>
    <property type="match status" value="1"/>
</dbReference>
<dbReference type="GO" id="GO:0046677">
    <property type="term" value="P:response to antibiotic"/>
    <property type="evidence" value="ECO:0007669"/>
    <property type="project" value="InterPro"/>
</dbReference>
<evidence type="ECO:0000256" key="1">
    <source>
        <dbReference type="ARBA" id="ARBA00001526"/>
    </source>
</evidence>
<dbReference type="GO" id="GO:0008800">
    <property type="term" value="F:beta-lactamase activity"/>
    <property type="evidence" value="ECO:0007669"/>
    <property type="project" value="UniProtKB-EC"/>
</dbReference>
<dbReference type="Gene3D" id="3.40.710.10">
    <property type="entry name" value="DD-peptidase/beta-lactamase superfamily"/>
    <property type="match status" value="1"/>
</dbReference>
<evidence type="ECO:0000256" key="3">
    <source>
        <dbReference type="ARBA" id="ARBA00012865"/>
    </source>
</evidence>
<accession>A0A3E1NEQ5</accession>
<dbReference type="EMBL" id="QTJU01000010">
    <property type="protein sequence ID" value="RFM26357.1"/>
    <property type="molecule type" value="Genomic_DNA"/>
</dbReference>
<dbReference type="EC" id="3.5.2.6" evidence="3"/>
<comment type="similarity">
    <text evidence="2">Belongs to the class-A beta-lactamase family.</text>
</comment>
<dbReference type="InterPro" id="IPR012338">
    <property type="entry name" value="Beta-lactam/transpept-like"/>
</dbReference>
<protein>
    <recommendedName>
        <fullName evidence="3">beta-lactamase</fullName>
        <ecNumber evidence="3">3.5.2.6</ecNumber>
    </recommendedName>
</protein>
<dbReference type="SUPFAM" id="SSF56601">
    <property type="entry name" value="beta-lactamase/transpeptidase-like"/>
    <property type="match status" value="1"/>
</dbReference>
<evidence type="ECO:0000256" key="2">
    <source>
        <dbReference type="ARBA" id="ARBA00009009"/>
    </source>
</evidence>
<dbReference type="OrthoDB" id="9772863at2"/>